<evidence type="ECO:0000313" key="3">
    <source>
        <dbReference type="Proteomes" id="UP000257014"/>
    </source>
</evidence>
<comment type="caution">
    <text evidence="2">The sequence shown here is derived from an EMBL/GenBank/DDBJ whole genome shotgun (WGS) entry which is preliminary data.</text>
</comment>
<dbReference type="AlphaFoldDB" id="A0A3E0K289"/>
<proteinExistence type="predicted"/>
<organism evidence="2 3">
    <name type="scientific">Caldibacillus debilis</name>
    <dbReference type="NCBI Taxonomy" id="301148"/>
    <lineage>
        <taxon>Bacteria</taxon>
        <taxon>Bacillati</taxon>
        <taxon>Bacillota</taxon>
        <taxon>Bacilli</taxon>
        <taxon>Bacillales</taxon>
        <taxon>Bacillaceae</taxon>
        <taxon>Caldibacillus</taxon>
    </lineage>
</organism>
<dbReference type="Proteomes" id="UP000257014">
    <property type="component" value="Unassembled WGS sequence"/>
</dbReference>
<sequence>MIKSKKPVNGRIHTPEKNGESRYRGFPFDFIERKYDKLMKVREMLNGEKTNHANKKTARHNGWQDGFLF</sequence>
<evidence type="ECO:0000256" key="1">
    <source>
        <dbReference type="SAM" id="MobiDB-lite"/>
    </source>
</evidence>
<protein>
    <submittedName>
        <fullName evidence="2">Uncharacterized protein</fullName>
    </submittedName>
</protein>
<gene>
    <name evidence="2" type="ORF">C6P37_11910</name>
</gene>
<feature type="region of interest" description="Disordered" evidence="1">
    <location>
        <begin position="1"/>
        <end position="21"/>
    </location>
</feature>
<name>A0A3E0K289_9BACI</name>
<feature type="region of interest" description="Disordered" evidence="1">
    <location>
        <begin position="49"/>
        <end position="69"/>
    </location>
</feature>
<evidence type="ECO:0000313" key="2">
    <source>
        <dbReference type="EMBL" id="REJ27171.1"/>
    </source>
</evidence>
<reference evidence="2 3" key="1">
    <citation type="submission" date="2018-03" db="EMBL/GenBank/DDBJ databases">
        <authorList>
            <person name="Keele B.F."/>
        </authorList>
    </citation>
    <scope>NUCLEOTIDE SEQUENCE [LARGE SCALE GENOMIC DNA]</scope>
    <source>
        <strain evidence="2">ZCTH4_d</strain>
    </source>
</reference>
<dbReference type="EMBL" id="QEWE01000022">
    <property type="protein sequence ID" value="REJ27171.1"/>
    <property type="molecule type" value="Genomic_DNA"/>
</dbReference>
<accession>A0A3E0K289</accession>